<feature type="compositionally biased region" description="Basic and acidic residues" evidence="1">
    <location>
        <begin position="74"/>
        <end position="83"/>
    </location>
</feature>
<name>A0A4U6BRK1_9BRAD</name>
<reference evidence="2" key="1">
    <citation type="submission" date="2019-04" db="EMBL/GenBank/DDBJ databases">
        <title>Whole genome sequencing of cave bacteria.</title>
        <authorList>
            <person name="Gan H.M."/>
            <person name="Barton H."/>
            <person name="Savka M.A."/>
        </authorList>
    </citation>
    <scope>NUCLEOTIDE SEQUENCE [LARGE SCALE GENOMIC DNA]</scope>
    <source>
        <strain evidence="2">LC387</strain>
    </source>
</reference>
<evidence type="ECO:0000256" key="1">
    <source>
        <dbReference type="SAM" id="MobiDB-lite"/>
    </source>
</evidence>
<dbReference type="PROSITE" id="PS51257">
    <property type="entry name" value="PROKAR_LIPOPROTEIN"/>
    <property type="match status" value="1"/>
</dbReference>
<evidence type="ECO:0000313" key="2">
    <source>
        <dbReference type="EMBL" id="TKT73167.1"/>
    </source>
</evidence>
<dbReference type="STRING" id="211460.YH63_01040"/>
<sequence>MQRVRQSPAWAGLLLLGLALGGCASTIADAPLVGLPANTPARPATPAEYLSVHDLPAPRQETVLDQAQQDKLEKDLLAARDRQASGAKAAQRRTN</sequence>
<dbReference type="Proteomes" id="UP000034832">
    <property type="component" value="Unassembled WGS sequence"/>
</dbReference>
<accession>A0A4U6BRK1</accession>
<dbReference type="OrthoDB" id="8130061at2"/>
<evidence type="ECO:0000313" key="3">
    <source>
        <dbReference type="Proteomes" id="UP000034832"/>
    </source>
</evidence>
<comment type="caution">
    <text evidence="2">The sequence shown here is derived from an EMBL/GenBank/DDBJ whole genome shotgun (WGS) entry which is preliminary data.</text>
</comment>
<feature type="region of interest" description="Disordered" evidence="1">
    <location>
        <begin position="74"/>
        <end position="95"/>
    </location>
</feature>
<dbReference type="RefSeq" id="WP_052753791.1">
    <property type="nucleotide sequence ID" value="NZ_LBIA02000001.1"/>
</dbReference>
<keyword evidence="3" id="KW-1185">Reference proteome</keyword>
<protein>
    <submittedName>
        <fullName evidence="2">Uncharacterized protein</fullName>
    </submittedName>
</protein>
<gene>
    <name evidence="2" type="ORF">YH63_018015</name>
</gene>
<dbReference type="AlphaFoldDB" id="A0A4U6BRK1"/>
<dbReference type="EMBL" id="LBIA02000001">
    <property type="protein sequence ID" value="TKT73167.1"/>
    <property type="molecule type" value="Genomic_DNA"/>
</dbReference>
<proteinExistence type="predicted"/>
<organism evidence="2 3">
    <name type="scientific">Afipia massiliensis</name>
    <dbReference type="NCBI Taxonomy" id="211460"/>
    <lineage>
        <taxon>Bacteria</taxon>
        <taxon>Pseudomonadati</taxon>
        <taxon>Pseudomonadota</taxon>
        <taxon>Alphaproteobacteria</taxon>
        <taxon>Hyphomicrobiales</taxon>
        <taxon>Nitrobacteraceae</taxon>
        <taxon>Afipia</taxon>
    </lineage>
</organism>